<feature type="non-terminal residue" evidence="1">
    <location>
        <position position="1"/>
    </location>
</feature>
<proteinExistence type="predicted"/>
<evidence type="ECO:0000313" key="2">
    <source>
        <dbReference type="Proteomes" id="UP000016935"/>
    </source>
</evidence>
<reference evidence="1 2" key="2">
    <citation type="journal article" date="2013" name="PLoS Genet.">
        <title>Comparative genome structure, secondary metabolite, and effector coding capacity across Cochliobolus pathogens.</title>
        <authorList>
            <person name="Condon B.J."/>
            <person name="Leng Y."/>
            <person name="Wu D."/>
            <person name="Bushley K.E."/>
            <person name="Ohm R.A."/>
            <person name="Otillar R."/>
            <person name="Martin J."/>
            <person name="Schackwitz W."/>
            <person name="Grimwood J."/>
            <person name="MohdZainudin N."/>
            <person name="Xue C."/>
            <person name="Wang R."/>
            <person name="Manning V.A."/>
            <person name="Dhillon B."/>
            <person name="Tu Z.J."/>
            <person name="Steffenson B.J."/>
            <person name="Salamov A."/>
            <person name="Sun H."/>
            <person name="Lowry S."/>
            <person name="LaButti K."/>
            <person name="Han J."/>
            <person name="Copeland A."/>
            <person name="Lindquist E."/>
            <person name="Barry K."/>
            <person name="Schmutz J."/>
            <person name="Baker S.E."/>
            <person name="Ciuffetti L.M."/>
            <person name="Grigoriev I.V."/>
            <person name="Zhong S."/>
            <person name="Turgeon B.G."/>
        </authorList>
    </citation>
    <scope>NUCLEOTIDE SEQUENCE [LARGE SCALE GENOMIC DNA]</scope>
    <source>
        <strain evidence="2">28A</strain>
    </source>
</reference>
<dbReference type="eggNOG" id="ENOG502SSHC">
    <property type="taxonomic scope" value="Eukaryota"/>
</dbReference>
<dbReference type="Proteomes" id="UP000016935">
    <property type="component" value="Unassembled WGS sequence"/>
</dbReference>
<sequence length="165" mass="18013">LPPLLESPTAYSGSCLALSNRLVAYLQTLLSPPPCFTLSIGSGFGLLEAYLMAGTHGLHVVGVEVEPSPNKYLPASHHGVVNGSRFLEPLAAQAAAWLFVYPRRVGLVQEYMAAYGERSVKRIVWAGPKADWDDYRACFAGWHVQEQEAHEVGGHAWELIVVANR</sequence>
<organism evidence="1 2">
    <name type="scientific">Exserohilum turcicum (strain 28A)</name>
    <name type="common">Northern leaf blight fungus</name>
    <name type="synonym">Setosphaeria turcica</name>
    <dbReference type="NCBI Taxonomy" id="671987"/>
    <lineage>
        <taxon>Eukaryota</taxon>
        <taxon>Fungi</taxon>
        <taxon>Dikarya</taxon>
        <taxon>Ascomycota</taxon>
        <taxon>Pezizomycotina</taxon>
        <taxon>Dothideomycetes</taxon>
        <taxon>Pleosporomycetidae</taxon>
        <taxon>Pleosporales</taxon>
        <taxon>Pleosporineae</taxon>
        <taxon>Pleosporaceae</taxon>
        <taxon>Exserohilum</taxon>
    </lineage>
</organism>
<feature type="non-terminal residue" evidence="1">
    <location>
        <position position="165"/>
    </location>
</feature>
<dbReference type="AlphaFoldDB" id="R0KL45"/>
<evidence type="ECO:0000313" key="1">
    <source>
        <dbReference type="EMBL" id="EOA88672.1"/>
    </source>
</evidence>
<keyword evidence="2" id="KW-1185">Reference proteome</keyword>
<dbReference type="RefSeq" id="XP_008023788.1">
    <property type="nucleotide sequence ID" value="XM_008025597.1"/>
</dbReference>
<name>R0KL45_EXST2</name>
<protein>
    <submittedName>
        <fullName evidence="1">Uncharacterized protein</fullName>
    </submittedName>
</protein>
<dbReference type="OrthoDB" id="2151982at2759"/>
<dbReference type="GeneID" id="19405405"/>
<dbReference type="EMBL" id="KB908537">
    <property type="protein sequence ID" value="EOA88672.1"/>
    <property type="molecule type" value="Genomic_DNA"/>
</dbReference>
<dbReference type="HOGENOM" id="CLU_098343_0_0_1"/>
<reference evidence="1 2" key="1">
    <citation type="journal article" date="2012" name="PLoS Pathog.">
        <title>Diverse lifestyles and strategies of plant pathogenesis encoded in the genomes of eighteen Dothideomycetes fungi.</title>
        <authorList>
            <person name="Ohm R.A."/>
            <person name="Feau N."/>
            <person name="Henrissat B."/>
            <person name="Schoch C.L."/>
            <person name="Horwitz B.A."/>
            <person name="Barry K.W."/>
            <person name="Condon B.J."/>
            <person name="Copeland A.C."/>
            <person name="Dhillon B."/>
            <person name="Glaser F."/>
            <person name="Hesse C.N."/>
            <person name="Kosti I."/>
            <person name="LaButti K."/>
            <person name="Lindquist E.A."/>
            <person name="Lucas S."/>
            <person name="Salamov A.A."/>
            <person name="Bradshaw R.E."/>
            <person name="Ciuffetti L."/>
            <person name="Hamelin R.C."/>
            <person name="Kema G.H.J."/>
            <person name="Lawrence C."/>
            <person name="Scott J.A."/>
            <person name="Spatafora J.W."/>
            <person name="Turgeon B.G."/>
            <person name="de Wit P.J.G.M."/>
            <person name="Zhong S."/>
            <person name="Goodwin S.B."/>
            <person name="Grigoriev I.V."/>
        </authorList>
    </citation>
    <scope>NUCLEOTIDE SEQUENCE [LARGE SCALE GENOMIC DNA]</scope>
    <source>
        <strain evidence="2">28A</strain>
    </source>
</reference>
<accession>R0KL45</accession>
<gene>
    <name evidence="1" type="ORF">SETTUDRAFT_76620</name>
</gene>